<name>A0A3B9GWL9_9PROT</name>
<protein>
    <recommendedName>
        <fullName evidence="1">Ribosome maturation factor RimM PRC barrel domain-containing protein</fullName>
    </recommendedName>
</protein>
<dbReference type="Pfam" id="PF24986">
    <property type="entry name" value="PRC_RimM"/>
    <property type="match status" value="1"/>
</dbReference>
<dbReference type="InterPro" id="IPR056792">
    <property type="entry name" value="PRC_RimM"/>
</dbReference>
<reference evidence="2 3" key="1">
    <citation type="journal article" date="2018" name="Nat. Biotechnol.">
        <title>A standardized bacterial taxonomy based on genome phylogeny substantially revises the tree of life.</title>
        <authorList>
            <person name="Parks D.H."/>
            <person name="Chuvochina M."/>
            <person name="Waite D.W."/>
            <person name="Rinke C."/>
            <person name="Skarshewski A."/>
            <person name="Chaumeil P.A."/>
            <person name="Hugenholtz P."/>
        </authorList>
    </citation>
    <scope>NUCLEOTIDE SEQUENCE [LARGE SCALE GENOMIC DNA]</scope>
    <source>
        <strain evidence="2">UBA8733</strain>
    </source>
</reference>
<evidence type="ECO:0000259" key="1">
    <source>
        <dbReference type="Pfam" id="PF24986"/>
    </source>
</evidence>
<feature type="domain" description="Ribosome maturation factor RimM PRC barrel" evidence="1">
    <location>
        <begin position="2"/>
        <end position="64"/>
    </location>
</feature>
<evidence type="ECO:0000313" key="3">
    <source>
        <dbReference type="Proteomes" id="UP000259610"/>
    </source>
</evidence>
<accession>A0A3B9GWL9</accession>
<dbReference type="Gene3D" id="2.30.30.240">
    <property type="entry name" value="PRC-barrel domain"/>
    <property type="match status" value="1"/>
</dbReference>
<dbReference type="InterPro" id="IPR011033">
    <property type="entry name" value="PRC_barrel-like_sf"/>
</dbReference>
<proteinExistence type="predicted"/>
<gene>
    <name evidence="2" type="ORF">DCG58_06620</name>
</gene>
<sequence>MEDLVGLDVYTGGSERAGRIRAVQDFGAGELLEIDLAGGGSVFVPFTLADVPVVDLAAGRVVLATLEEWLEADGEEDAPSDA</sequence>
<comment type="caution">
    <text evidence="2">The sequence shown here is derived from an EMBL/GenBank/DDBJ whole genome shotgun (WGS) entry which is preliminary data.</text>
</comment>
<dbReference type="Proteomes" id="UP000259610">
    <property type="component" value="Unassembled WGS sequence"/>
</dbReference>
<dbReference type="AlphaFoldDB" id="A0A3B9GWL9"/>
<organism evidence="2 3">
    <name type="scientific">Hyphomonas adhaerens</name>
    <dbReference type="NCBI Taxonomy" id="81029"/>
    <lineage>
        <taxon>Bacteria</taxon>
        <taxon>Pseudomonadati</taxon>
        <taxon>Pseudomonadota</taxon>
        <taxon>Alphaproteobacteria</taxon>
        <taxon>Hyphomonadales</taxon>
        <taxon>Hyphomonadaceae</taxon>
        <taxon>Hyphomonas</taxon>
    </lineage>
</organism>
<evidence type="ECO:0000313" key="2">
    <source>
        <dbReference type="EMBL" id="HAE26812.1"/>
    </source>
</evidence>
<dbReference type="SUPFAM" id="SSF50346">
    <property type="entry name" value="PRC-barrel domain"/>
    <property type="match status" value="1"/>
</dbReference>
<dbReference type="EMBL" id="DMAN01000142">
    <property type="protein sequence ID" value="HAE26812.1"/>
    <property type="molecule type" value="Genomic_DNA"/>
</dbReference>